<evidence type="ECO:0000313" key="3">
    <source>
        <dbReference type="Proteomes" id="UP000184111"/>
    </source>
</evidence>
<reference evidence="2 3" key="1">
    <citation type="submission" date="2016-11" db="EMBL/GenBank/DDBJ databases">
        <authorList>
            <person name="Jaros S."/>
            <person name="Januszkiewicz K."/>
            <person name="Wedrychowicz H."/>
        </authorList>
    </citation>
    <scope>NUCLEOTIDE SEQUENCE [LARGE SCALE GENOMIC DNA]</scope>
    <source>
        <strain evidence="2 3">CGMCC 4.2025</strain>
    </source>
</reference>
<evidence type="ECO:0000313" key="2">
    <source>
        <dbReference type="EMBL" id="SHN23134.1"/>
    </source>
</evidence>
<protein>
    <submittedName>
        <fullName evidence="2">Uncharacterized protein</fullName>
    </submittedName>
</protein>
<proteinExistence type="predicted"/>
<gene>
    <name evidence="2" type="ORF">SAMN05216499_12778</name>
</gene>
<dbReference type="EMBL" id="FRBI01000027">
    <property type="protein sequence ID" value="SHN23134.1"/>
    <property type="molecule type" value="Genomic_DNA"/>
</dbReference>
<dbReference type="OrthoDB" id="4314991at2"/>
<evidence type="ECO:0000256" key="1">
    <source>
        <dbReference type="SAM" id="MobiDB-lite"/>
    </source>
</evidence>
<dbReference type="Proteomes" id="UP000184111">
    <property type="component" value="Unassembled WGS sequence"/>
</dbReference>
<keyword evidence="3" id="KW-1185">Reference proteome</keyword>
<dbReference type="STRING" id="310782.SAMN05216499_12778"/>
<feature type="compositionally biased region" description="Basic and acidic residues" evidence="1">
    <location>
        <begin position="209"/>
        <end position="223"/>
    </location>
</feature>
<organism evidence="2 3">
    <name type="scientific">Actinacidiphila paucisporea</name>
    <dbReference type="NCBI Taxonomy" id="310782"/>
    <lineage>
        <taxon>Bacteria</taxon>
        <taxon>Bacillati</taxon>
        <taxon>Actinomycetota</taxon>
        <taxon>Actinomycetes</taxon>
        <taxon>Kitasatosporales</taxon>
        <taxon>Streptomycetaceae</taxon>
        <taxon>Actinacidiphila</taxon>
    </lineage>
</organism>
<dbReference type="RefSeq" id="WP_073502064.1">
    <property type="nucleotide sequence ID" value="NZ_FRBI01000027.1"/>
</dbReference>
<sequence length="258" mass="28310">MIFDFRLEGFAAADAESSQTHSGAWDCDITVLSEYHHTTGTDSVSYYAAYDHNALSLAGDEAPQIATLLVTRDLARTIYTMRAEYHASLPFAQAWLVERGCPQDVFEHDSDGTIGPADEATALIGDRIRASASRYSVLDIWTFYDEDSGLARERGTLARDTLAQRNPIRVFLELHGANRTYTVREGAFPDEDTARNWLEDRSTPLPPAPEDHPAADARRERVALARSSGAPRVEACGLDTLPAPSTSTVQQPGPGRSR</sequence>
<name>A0A1M7PZE3_9ACTN</name>
<accession>A0A1M7PZE3</accession>
<dbReference type="AlphaFoldDB" id="A0A1M7PZE3"/>
<feature type="region of interest" description="Disordered" evidence="1">
    <location>
        <begin position="198"/>
        <end position="258"/>
    </location>
</feature>